<evidence type="ECO:0000259" key="1">
    <source>
        <dbReference type="SMART" id="SM00563"/>
    </source>
</evidence>
<dbReference type="InterPro" id="IPR016676">
    <property type="entry name" value="P_lipid/glycerol_AcTrfase_prd"/>
</dbReference>
<dbReference type="PANTHER" id="PTHR22753:SF14">
    <property type="entry name" value="MONOACYLGLYCEROL_DIACYLGLYCEROL O-ACYLTRANSFERASE"/>
    <property type="match status" value="1"/>
</dbReference>
<reference evidence="3 4" key="1">
    <citation type="submission" date="2016-10" db="EMBL/GenBank/DDBJ databases">
        <authorList>
            <person name="de Groot N.N."/>
        </authorList>
    </citation>
    <scope>NUCLEOTIDE SEQUENCE [LARGE SCALE GENOMIC DNA]</scope>
    <source>
        <strain evidence="3 4">DSM 44215</strain>
    </source>
</reference>
<proteinExistence type="predicted"/>
<dbReference type="SUPFAM" id="SSF69593">
    <property type="entry name" value="Glycerol-3-phosphate (1)-acyltransferase"/>
    <property type="match status" value="1"/>
</dbReference>
<accession>A0A1H2LPC3</accession>
<dbReference type="InterPro" id="IPR002123">
    <property type="entry name" value="Plipid/glycerol_acylTrfase"/>
</dbReference>
<protein>
    <submittedName>
        <fullName evidence="3">1-acyl-sn-glycerol-3-phosphate acyltransferase</fullName>
    </submittedName>
    <submittedName>
        <fullName evidence="2">Lysophospholipid acyltransferase family protein</fullName>
    </submittedName>
</protein>
<dbReference type="CDD" id="cd07987">
    <property type="entry name" value="LPLAT_MGAT-like"/>
    <property type="match status" value="1"/>
</dbReference>
<dbReference type="AlphaFoldDB" id="A0A1H2LPC3"/>
<dbReference type="SMART" id="SM00563">
    <property type="entry name" value="PlsC"/>
    <property type="match status" value="1"/>
</dbReference>
<evidence type="ECO:0000313" key="3">
    <source>
        <dbReference type="EMBL" id="SDU82789.1"/>
    </source>
</evidence>
<reference evidence="2 5" key="2">
    <citation type="submission" date="2023-08" db="EMBL/GenBank/DDBJ databases">
        <title>Bioegradation of LLDPE and BLDPE plastic by marine bacteria from coast plastic debris.</title>
        <authorList>
            <person name="Rong Z."/>
        </authorList>
    </citation>
    <scope>NUCLEOTIDE SEQUENCE [LARGE SCALE GENOMIC DNA]</scope>
    <source>
        <strain evidence="2 5">Z-2</strain>
    </source>
</reference>
<dbReference type="EMBL" id="JAVLUS010000003">
    <property type="protein sequence ID" value="MDS1113206.1"/>
    <property type="molecule type" value="Genomic_DNA"/>
</dbReference>
<dbReference type="STRING" id="158898.SAMN04488548_136667"/>
<evidence type="ECO:0000313" key="2">
    <source>
        <dbReference type="EMBL" id="MDS1113206.1"/>
    </source>
</evidence>
<dbReference type="Proteomes" id="UP001265083">
    <property type="component" value="Unassembled WGS sequence"/>
</dbReference>
<dbReference type="PANTHER" id="PTHR22753">
    <property type="entry name" value="TRANSMEMBRANE PROTEIN 68"/>
    <property type="match status" value="1"/>
</dbReference>
<dbReference type="EMBL" id="FNLM01000036">
    <property type="protein sequence ID" value="SDU82789.1"/>
    <property type="molecule type" value="Genomic_DNA"/>
</dbReference>
<evidence type="ECO:0000313" key="4">
    <source>
        <dbReference type="Proteomes" id="UP000183180"/>
    </source>
</evidence>
<feature type="domain" description="Phospholipid/glycerol acyltransferase" evidence="1">
    <location>
        <begin position="46"/>
        <end position="165"/>
    </location>
</feature>
<dbReference type="Proteomes" id="UP000183180">
    <property type="component" value="Unassembled WGS sequence"/>
</dbReference>
<dbReference type="GO" id="GO:0016020">
    <property type="term" value="C:membrane"/>
    <property type="evidence" value="ECO:0007669"/>
    <property type="project" value="TreeGrafter"/>
</dbReference>
<dbReference type="GO" id="GO:0016746">
    <property type="term" value="F:acyltransferase activity"/>
    <property type="evidence" value="ECO:0007669"/>
    <property type="project" value="UniProtKB-KW"/>
</dbReference>
<organism evidence="3 4">
    <name type="scientific">Gordonia westfalica</name>
    <dbReference type="NCBI Taxonomy" id="158898"/>
    <lineage>
        <taxon>Bacteria</taxon>
        <taxon>Bacillati</taxon>
        <taxon>Actinomycetota</taxon>
        <taxon>Actinomycetes</taxon>
        <taxon>Mycobacteriales</taxon>
        <taxon>Gordoniaceae</taxon>
        <taxon>Gordonia</taxon>
    </lineage>
</organism>
<sequence length="265" mass="28648">MSADTFDLTARDETWVKRVLPVLKLVAKTYFRSEVRGMDKVPDGGALLVSNHSGGLMAFDVPVISVAFADEFGPDRPLYTLAHDLIFTGAGKQIFGKVGFLPAHPKNAVAALRAGAATIVFPGGEWEALRPTSQSATIDFHGRTGYIRTALEAGVPIVPIVTIGGQETQLFLNRGDSLAKLLGLQKLLRVDSAPFAFGFPFGLTAHFPPNVPLPSKLVTQVLDPIDITAEFGTDPDHAEVDQMIRKHMQHALDGLARERRFPVLG</sequence>
<name>A0A1H2LPC3_9ACTN</name>
<dbReference type="RefSeq" id="WP_074854327.1">
    <property type="nucleotide sequence ID" value="NZ_FNLM01000036.1"/>
</dbReference>
<keyword evidence="3" id="KW-0808">Transferase</keyword>
<evidence type="ECO:0000313" key="5">
    <source>
        <dbReference type="Proteomes" id="UP001265083"/>
    </source>
</evidence>
<keyword evidence="3" id="KW-0012">Acyltransferase</keyword>
<dbReference type="PIRSF" id="PIRSF016753">
    <property type="entry name" value="P_lipid/glycerol_ac_tran_prd"/>
    <property type="match status" value="1"/>
</dbReference>
<dbReference type="OrthoDB" id="7056876at2"/>
<dbReference type="Pfam" id="PF01553">
    <property type="entry name" value="Acyltransferase"/>
    <property type="match status" value="1"/>
</dbReference>
<gene>
    <name evidence="2" type="ORF">RD149_05440</name>
    <name evidence="3" type="ORF">SAMN04488548_136667</name>
</gene>
<keyword evidence="5" id="KW-1185">Reference proteome</keyword>